<dbReference type="Gene3D" id="3.40.50.880">
    <property type="match status" value="1"/>
</dbReference>
<protein>
    <recommendedName>
        <fullName evidence="1">ThuA-like domain-containing protein</fullName>
    </recommendedName>
</protein>
<accession>A0A6C2U053</accession>
<dbReference type="InterPro" id="IPR013320">
    <property type="entry name" value="ConA-like_dom_sf"/>
</dbReference>
<proteinExistence type="predicted"/>
<evidence type="ECO:0000313" key="3">
    <source>
        <dbReference type="Proteomes" id="UP000366872"/>
    </source>
</evidence>
<dbReference type="InterPro" id="IPR029010">
    <property type="entry name" value="ThuA-like"/>
</dbReference>
<dbReference type="PANTHER" id="PTHR40469:SF2">
    <property type="entry name" value="GALACTOSE-BINDING DOMAIN-LIKE SUPERFAMILY PROTEIN"/>
    <property type="match status" value="1"/>
</dbReference>
<gene>
    <name evidence="2" type="ORF">PDESU_01753</name>
</gene>
<dbReference type="InterPro" id="IPR029062">
    <property type="entry name" value="Class_I_gatase-like"/>
</dbReference>
<organism evidence="2 3">
    <name type="scientific">Pontiella desulfatans</name>
    <dbReference type="NCBI Taxonomy" id="2750659"/>
    <lineage>
        <taxon>Bacteria</taxon>
        <taxon>Pseudomonadati</taxon>
        <taxon>Kiritimatiellota</taxon>
        <taxon>Kiritimatiellia</taxon>
        <taxon>Kiritimatiellales</taxon>
        <taxon>Pontiellaceae</taxon>
        <taxon>Pontiella</taxon>
    </lineage>
</organism>
<name>A0A6C2U053_PONDE</name>
<sequence>MNTPGRTFFPLVVAVLSLAGGFSFLQAQEQKPIRVLSFQGNNGYEHASMPDAKALIERLGQKNGWEIVSTEDASKLTELDLSTFDTVVFNNNCGNKGPVMKPAEQEALRQYIQNGGGFLGVHTAAALWKEGGSFQTWYEGLVGARQVRHPKVQRARLVVEDRTHPSTRHLPEEWFVTDEWHIFDSNPREKVNVLISLDESSYQGKANQKMGGDHPFVWYQEYDGGRSFFTSLGHTTEIYSNPDFEQLIEGAILWTSGSVGVPEAQPEKRLSTNLPVADGLFLDLDANVGVEVEDDRRVRAWHNQVAGNAADVFVKRDEGRKVAGSGRPALKLNVGGIGGNNTLVFEEQELLNHDEDAFDHMLTGSGYTWFSVMCAYRQHVGKKDVNSFFGNLKNSSNYEGFWGNLTDDNRVWMGSRCWPAAVKGRQPLWNEKNPQVICSTPLQENKYYLVMGRMGAGQEVVNLELFVNSSEPVDRKPVPVNPEANPSKMAIGQERDAINHPGKESFHGEIARFLIYDRPLSDAELDTMIGHLTAKYMIKTSE</sequence>
<dbReference type="EMBL" id="CAAHFG010000001">
    <property type="protein sequence ID" value="VGO13199.1"/>
    <property type="molecule type" value="Genomic_DNA"/>
</dbReference>
<dbReference type="Proteomes" id="UP000366872">
    <property type="component" value="Unassembled WGS sequence"/>
</dbReference>
<feature type="domain" description="ThuA-like" evidence="1">
    <location>
        <begin position="34"/>
        <end position="255"/>
    </location>
</feature>
<dbReference type="RefSeq" id="WP_136078791.1">
    <property type="nucleotide sequence ID" value="NZ_CAAHFG010000001.1"/>
</dbReference>
<dbReference type="Pfam" id="PF06283">
    <property type="entry name" value="ThuA"/>
    <property type="match status" value="1"/>
</dbReference>
<evidence type="ECO:0000313" key="2">
    <source>
        <dbReference type="EMBL" id="VGO13199.1"/>
    </source>
</evidence>
<evidence type="ECO:0000259" key="1">
    <source>
        <dbReference type="Pfam" id="PF06283"/>
    </source>
</evidence>
<keyword evidence="3" id="KW-1185">Reference proteome</keyword>
<dbReference type="CDD" id="cd01653">
    <property type="entry name" value="GATase1"/>
    <property type="match status" value="1"/>
</dbReference>
<dbReference type="Gene3D" id="2.60.120.200">
    <property type="match status" value="1"/>
</dbReference>
<dbReference type="SUPFAM" id="SSF52317">
    <property type="entry name" value="Class I glutamine amidotransferase-like"/>
    <property type="match status" value="1"/>
</dbReference>
<dbReference type="SUPFAM" id="SSF49899">
    <property type="entry name" value="Concanavalin A-like lectins/glucanases"/>
    <property type="match status" value="1"/>
</dbReference>
<dbReference type="AlphaFoldDB" id="A0A6C2U053"/>
<reference evidence="2 3" key="1">
    <citation type="submission" date="2019-04" db="EMBL/GenBank/DDBJ databases">
        <authorList>
            <person name="Van Vliet M D."/>
        </authorList>
    </citation>
    <scope>NUCLEOTIDE SEQUENCE [LARGE SCALE GENOMIC DNA]</scope>
    <source>
        <strain evidence="2 3">F1</strain>
    </source>
</reference>
<dbReference type="PANTHER" id="PTHR40469">
    <property type="entry name" value="SECRETED GLYCOSYL HYDROLASE"/>
    <property type="match status" value="1"/>
</dbReference>